<accession>A0A833R128</accession>
<evidence type="ECO:0000313" key="3">
    <source>
        <dbReference type="EMBL" id="KAF3331291.1"/>
    </source>
</evidence>
<evidence type="ECO:0000256" key="2">
    <source>
        <dbReference type="ARBA" id="ARBA00023136"/>
    </source>
</evidence>
<dbReference type="GO" id="GO:0005886">
    <property type="term" value="C:plasma membrane"/>
    <property type="evidence" value="ECO:0007669"/>
    <property type="project" value="TreeGrafter"/>
</dbReference>
<dbReference type="InterPro" id="IPR044839">
    <property type="entry name" value="NDR1-like"/>
</dbReference>
<dbReference type="AlphaFoldDB" id="A0A833R128"/>
<reference evidence="3" key="1">
    <citation type="submission" date="2020-01" db="EMBL/GenBank/DDBJ databases">
        <title>Genome sequence of Kobresia littledalei, the first chromosome-level genome in the family Cyperaceae.</title>
        <authorList>
            <person name="Qu G."/>
        </authorList>
    </citation>
    <scope>NUCLEOTIDE SEQUENCE</scope>
    <source>
        <strain evidence="3">C.B.Clarke</strain>
        <tissue evidence="3">Leaf</tissue>
    </source>
</reference>
<protein>
    <submittedName>
        <fullName evidence="3">Protein NDR1-like protein</fullName>
    </submittedName>
</protein>
<dbReference type="Proteomes" id="UP000623129">
    <property type="component" value="Unassembled WGS sequence"/>
</dbReference>
<gene>
    <name evidence="3" type="ORF">FCM35_KLT02697</name>
</gene>
<comment type="subcellular location">
    <subcellularLocation>
        <location evidence="1">Membrane</location>
    </subcellularLocation>
</comment>
<dbReference type="OrthoDB" id="1914670at2759"/>
<dbReference type="PANTHER" id="PTHR31415">
    <property type="entry name" value="OS05G0367900 PROTEIN"/>
    <property type="match status" value="1"/>
</dbReference>
<dbReference type="EMBL" id="SWLB01000012">
    <property type="protein sequence ID" value="KAF3331291.1"/>
    <property type="molecule type" value="Genomic_DNA"/>
</dbReference>
<dbReference type="PANTHER" id="PTHR31415:SF52">
    <property type="entry name" value="LATE EMBRYOGENESIS ABUNDANT (LEA) HYDROXYPROLINE-RICH GLYCOPROTEIN FAMILY-RELATED"/>
    <property type="match status" value="1"/>
</dbReference>
<comment type="caution">
    <text evidence="3">The sequence shown here is derived from an EMBL/GenBank/DDBJ whole genome shotgun (WGS) entry which is preliminary data.</text>
</comment>
<proteinExistence type="predicted"/>
<organism evidence="3 4">
    <name type="scientific">Carex littledalei</name>
    <dbReference type="NCBI Taxonomy" id="544730"/>
    <lineage>
        <taxon>Eukaryota</taxon>
        <taxon>Viridiplantae</taxon>
        <taxon>Streptophyta</taxon>
        <taxon>Embryophyta</taxon>
        <taxon>Tracheophyta</taxon>
        <taxon>Spermatophyta</taxon>
        <taxon>Magnoliopsida</taxon>
        <taxon>Liliopsida</taxon>
        <taxon>Poales</taxon>
        <taxon>Cyperaceae</taxon>
        <taxon>Cyperoideae</taxon>
        <taxon>Cariceae</taxon>
        <taxon>Carex</taxon>
        <taxon>Carex subgen. Euthyceras</taxon>
    </lineage>
</organism>
<keyword evidence="4" id="KW-1185">Reference proteome</keyword>
<evidence type="ECO:0000256" key="1">
    <source>
        <dbReference type="ARBA" id="ARBA00004370"/>
    </source>
</evidence>
<dbReference type="GO" id="GO:0009506">
    <property type="term" value="C:plasmodesma"/>
    <property type="evidence" value="ECO:0007669"/>
    <property type="project" value="TreeGrafter"/>
</dbReference>
<sequence>MQSTSNVYYDPINVAFYDGPDQKHPIANFTIPEFYQRERSTVDYSGMVNATGFDFDGAKQEISANGFKVFRVGLETSVRYDFYGFWKTRRPSQKHSIAKLIIPEFYQGEDSTINYSGMMNATGFDLDGAKQEISANRFRVFRVGLETSVRYDFYWFRKTRRLTGEN</sequence>
<dbReference type="GO" id="GO:0098542">
    <property type="term" value="P:defense response to other organism"/>
    <property type="evidence" value="ECO:0007669"/>
    <property type="project" value="InterPro"/>
</dbReference>
<keyword evidence="2" id="KW-0472">Membrane</keyword>
<name>A0A833R128_9POAL</name>
<evidence type="ECO:0000313" key="4">
    <source>
        <dbReference type="Proteomes" id="UP000623129"/>
    </source>
</evidence>